<feature type="transmembrane region" description="Helical" evidence="9">
    <location>
        <begin position="69"/>
        <end position="87"/>
    </location>
</feature>
<keyword evidence="7 9" id="KW-0472">Membrane</keyword>
<dbReference type="InterPro" id="IPR009582">
    <property type="entry name" value="Spc2/SPCS2"/>
</dbReference>
<dbReference type="AlphaFoldDB" id="A7TND3"/>
<protein>
    <recommendedName>
        <fullName evidence="3">Signal peptidase complex subunit 2</fullName>
    </recommendedName>
</protein>
<dbReference type="OMA" id="TKYDPIY"/>
<evidence type="ECO:0000256" key="5">
    <source>
        <dbReference type="ARBA" id="ARBA00022824"/>
    </source>
</evidence>
<dbReference type="GeneID" id="5544327"/>
<evidence type="ECO:0000256" key="8">
    <source>
        <dbReference type="ARBA" id="ARBA00045608"/>
    </source>
</evidence>
<keyword evidence="6 9" id="KW-1133">Transmembrane helix</keyword>
<comment type="similarity">
    <text evidence="2">Belongs to the SPCS2 family.</text>
</comment>
<dbReference type="InParanoid" id="A7TND3"/>
<evidence type="ECO:0000256" key="4">
    <source>
        <dbReference type="ARBA" id="ARBA00022692"/>
    </source>
</evidence>
<comment type="function">
    <text evidence="8">Component of the signal peptidase complex (SPC) which catalyzes the cleavage of N-terminal signal sequences from nascent proteins as they are translocated into the lumen of the endoplasmic reticulum. Enhances the enzymatic activity of SPC and facilitates the interactions between different components of the translocation site.</text>
</comment>
<dbReference type="Pfam" id="PF06703">
    <property type="entry name" value="SPC25"/>
    <property type="match status" value="1"/>
</dbReference>
<comment type="subcellular location">
    <subcellularLocation>
        <location evidence="1">Endoplasmic reticulum membrane</location>
        <topology evidence="1">Multi-pass membrane protein</topology>
    </subcellularLocation>
</comment>
<evidence type="ECO:0000256" key="7">
    <source>
        <dbReference type="ARBA" id="ARBA00023136"/>
    </source>
</evidence>
<dbReference type="GO" id="GO:0006465">
    <property type="term" value="P:signal peptide processing"/>
    <property type="evidence" value="ECO:0007669"/>
    <property type="project" value="InterPro"/>
</dbReference>
<dbReference type="eggNOG" id="ENOG502S2C7">
    <property type="taxonomic scope" value="Eukaryota"/>
</dbReference>
<dbReference type="Proteomes" id="UP000000267">
    <property type="component" value="Unassembled WGS sequence"/>
</dbReference>
<keyword evidence="5" id="KW-0256">Endoplasmic reticulum</keyword>
<dbReference type="PANTHER" id="PTHR13085:SF0">
    <property type="entry name" value="SIGNAL PEPTIDASE COMPLEX SUBUNIT 2"/>
    <property type="match status" value="1"/>
</dbReference>
<dbReference type="EMBL" id="DS480430">
    <property type="protein sequence ID" value="EDO16186.1"/>
    <property type="molecule type" value="Genomic_DNA"/>
</dbReference>
<evidence type="ECO:0000256" key="3">
    <source>
        <dbReference type="ARBA" id="ARBA00017057"/>
    </source>
</evidence>
<keyword evidence="4 9" id="KW-0812">Transmembrane</keyword>
<evidence type="ECO:0000313" key="11">
    <source>
        <dbReference type="Proteomes" id="UP000000267"/>
    </source>
</evidence>
<sequence>MSKPINVYSIPELRQTLDEALSPTLKRLGYIESHHLTDLKLAIGYSITLTAATSFYLDKKFSYSESLVYQKILVAAYFILSVIFWWFNKFIQNDISYVGENKNKKEKLVLKTKFIDNDPIYKINIHLNDKIVDTELPVNKVFNEAGYLQSNLFYDWLNQQLNSFTSKSE</sequence>
<proteinExistence type="inferred from homology"/>
<gene>
    <name evidence="10" type="ORF">Kpol_1014p1</name>
</gene>
<evidence type="ECO:0000256" key="1">
    <source>
        <dbReference type="ARBA" id="ARBA00004477"/>
    </source>
</evidence>
<dbReference type="RefSeq" id="XP_001644044.1">
    <property type="nucleotide sequence ID" value="XM_001643994.1"/>
</dbReference>
<reference evidence="10 11" key="1">
    <citation type="journal article" date="2007" name="Proc. Natl. Acad. Sci. U.S.A.">
        <title>Independent sorting-out of thousands of duplicated gene pairs in two yeast species descended from a whole-genome duplication.</title>
        <authorList>
            <person name="Scannell D.R."/>
            <person name="Frank A.C."/>
            <person name="Conant G.C."/>
            <person name="Byrne K.P."/>
            <person name="Woolfit M."/>
            <person name="Wolfe K.H."/>
        </authorList>
    </citation>
    <scope>NUCLEOTIDE SEQUENCE [LARGE SCALE GENOMIC DNA]</scope>
    <source>
        <strain evidence="11">ATCC 22028 / DSM 70294 / BCRC 21397 / CBS 2163 / NBRC 10782 / NRRL Y-8283 / UCD 57-17</strain>
    </source>
</reference>
<dbReference type="STRING" id="436907.A7TND3"/>
<evidence type="ECO:0000256" key="2">
    <source>
        <dbReference type="ARBA" id="ARBA00007324"/>
    </source>
</evidence>
<evidence type="ECO:0000256" key="6">
    <source>
        <dbReference type="ARBA" id="ARBA00022989"/>
    </source>
</evidence>
<dbReference type="HOGENOM" id="CLU_131066_0_0_1"/>
<name>A7TND3_VANPO</name>
<dbReference type="PANTHER" id="PTHR13085">
    <property type="entry name" value="MICROSOMAL SIGNAL PEPTIDASE 25 KDA SUBUNIT"/>
    <property type="match status" value="1"/>
</dbReference>
<accession>A7TND3</accession>
<dbReference type="GO" id="GO:0045047">
    <property type="term" value="P:protein targeting to ER"/>
    <property type="evidence" value="ECO:0007669"/>
    <property type="project" value="TreeGrafter"/>
</dbReference>
<evidence type="ECO:0000256" key="9">
    <source>
        <dbReference type="SAM" id="Phobius"/>
    </source>
</evidence>
<dbReference type="PhylomeDB" id="A7TND3"/>
<dbReference type="OrthoDB" id="29558at2759"/>
<dbReference type="FunCoup" id="A7TND3">
    <property type="interactions" value="96"/>
</dbReference>
<organism evidence="11">
    <name type="scientific">Vanderwaltozyma polyspora (strain ATCC 22028 / DSM 70294 / BCRC 21397 / CBS 2163 / NBRC 10782 / NRRL Y-8283 / UCD 57-17)</name>
    <name type="common">Kluyveromyces polysporus</name>
    <dbReference type="NCBI Taxonomy" id="436907"/>
    <lineage>
        <taxon>Eukaryota</taxon>
        <taxon>Fungi</taxon>
        <taxon>Dikarya</taxon>
        <taxon>Ascomycota</taxon>
        <taxon>Saccharomycotina</taxon>
        <taxon>Saccharomycetes</taxon>
        <taxon>Saccharomycetales</taxon>
        <taxon>Saccharomycetaceae</taxon>
        <taxon>Vanderwaltozyma</taxon>
    </lineage>
</organism>
<dbReference type="GO" id="GO:0005787">
    <property type="term" value="C:signal peptidase complex"/>
    <property type="evidence" value="ECO:0007669"/>
    <property type="project" value="InterPro"/>
</dbReference>
<dbReference type="KEGG" id="vpo:Kpol_1014p1"/>
<keyword evidence="11" id="KW-1185">Reference proteome</keyword>
<evidence type="ECO:0000313" key="10">
    <source>
        <dbReference type="EMBL" id="EDO16186.1"/>
    </source>
</evidence>